<dbReference type="SUPFAM" id="SSF52540">
    <property type="entry name" value="P-loop containing nucleoside triphosphate hydrolases"/>
    <property type="match status" value="1"/>
</dbReference>
<evidence type="ECO:0000256" key="3">
    <source>
        <dbReference type="SAM" id="MobiDB-lite"/>
    </source>
</evidence>
<dbReference type="CDD" id="cd08771">
    <property type="entry name" value="DLP_1"/>
    <property type="match status" value="1"/>
</dbReference>
<dbReference type="GO" id="GO:0005525">
    <property type="term" value="F:GTP binding"/>
    <property type="evidence" value="ECO:0007669"/>
    <property type="project" value="InterPro"/>
</dbReference>
<feature type="domain" description="Dynamin-type G" evidence="5">
    <location>
        <begin position="29"/>
        <end position="284"/>
    </location>
</feature>
<dbReference type="InterPro" id="IPR001252">
    <property type="entry name" value="Malate_DH_AS"/>
</dbReference>
<evidence type="ECO:0000259" key="4">
    <source>
        <dbReference type="PROSITE" id="PS51388"/>
    </source>
</evidence>
<dbReference type="GO" id="GO:0003924">
    <property type="term" value="F:GTPase activity"/>
    <property type="evidence" value="ECO:0007669"/>
    <property type="project" value="InterPro"/>
</dbReference>
<dbReference type="PROSITE" id="PS51388">
    <property type="entry name" value="GED"/>
    <property type="match status" value="1"/>
</dbReference>
<dbReference type="EMBL" id="SBHS01000025">
    <property type="protein sequence ID" value="TWU72634.1"/>
    <property type="molecule type" value="Genomic_DNA"/>
</dbReference>
<dbReference type="GO" id="GO:0008017">
    <property type="term" value="F:microtubule binding"/>
    <property type="evidence" value="ECO:0007669"/>
    <property type="project" value="TreeGrafter"/>
</dbReference>
<evidence type="ECO:0000259" key="5">
    <source>
        <dbReference type="PROSITE" id="PS51718"/>
    </source>
</evidence>
<evidence type="ECO:0008006" key="8">
    <source>
        <dbReference type="Google" id="ProtNLM"/>
    </source>
</evidence>
<feature type="region of interest" description="Disordered" evidence="3">
    <location>
        <begin position="832"/>
        <end position="970"/>
    </location>
</feature>
<gene>
    <name evidence="6" type="ORF">ED733_000484</name>
</gene>
<organism evidence="6 7">
    <name type="scientific">Metarhizium rileyi (strain RCEF 4871)</name>
    <name type="common">Nomuraea rileyi</name>
    <dbReference type="NCBI Taxonomy" id="1649241"/>
    <lineage>
        <taxon>Eukaryota</taxon>
        <taxon>Fungi</taxon>
        <taxon>Dikarya</taxon>
        <taxon>Ascomycota</taxon>
        <taxon>Pezizomycotina</taxon>
        <taxon>Sordariomycetes</taxon>
        <taxon>Hypocreomycetidae</taxon>
        <taxon>Hypocreales</taxon>
        <taxon>Clavicipitaceae</taxon>
        <taxon>Metarhizium</taxon>
    </lineage>
</organism>
<dbReference type="Gene3D" id="3.40.50.300">
    <property type="entry name" value="P-loop containing nucleotide triphosphate hydrolases"/>
    <property type="match status" value="1"/>
</dbReference>
<evidence type="ECO:0000256" key="1">
    <source>
        <dbReference type="ARBA" id="ARBA00022741"/>
    </source>
</evidence>
<dbReference type="Proteomes" id="UP000317257">
    <property type="component" value="Unassembled WGS sequence"/>
</dbReference>
<dbReference type="AlphaFoldDB" id="A0A5C6G548"/>
<accession>A0A5C6G548</accession>
<dbReference type="GO" id="GO:0005874">
    <property type="term" value="C:microtubule"/>
    <property type="evidence" value="ECO:0007669"/>
    <property type="project" value="TreeGrafter"/>
</dbReference>
<keyword evidence="2" id="KW-0342">GTP-binding</keyword>
<comment type="caution">
    <text evidence="6">The sequence shown here is derived from an EMBL/GenBank/DDBJ whole genome shotgun (WGS) entry which is preliminary data.</text>
</comment>
<feature type="compositionally biased region" description="Basic and acidic residues" evidence="3">
    <location>
        <begin position="748"/>
        <end position="776"/>
    </location>
</feature>
<dbReference type="GO" id="GO:0005739">
    <property type="term" value="C:mitochondrion"/>
    <property type="evidence" value="ECO:0007669"/>
    <property type="project" value="TreeGrafter"/>
</dbReference>
<dbReference type="InterPro" id="IPR045063">
    <property type="entry name" value="Dynamin_N"/>
</dbReference>
<dbReference type="GO" id="GO:0006108">
    <property type="term" value="P:malate metabolic process"/>
    <property type="evidence" value="ECO:0007669"/>
    <property type="project" value="InterPro"/>
</dbReference>
<dbReference type="PRINTS" id="PR00195">
    <property type="entry name" value="DYNAMIN"/>
</dbReference>
<dbReference type="InterPro" id="IPR001401">
    <property type="entry name" value="Dynamin_GTPase"/>
</dbReference>
<dbReference type="GO" id="GO:0000266">
    <property type="term" value="P:mitochondrial fission"/>
    <property type="evidence" value="ECO:0007669"/>
    <property type="project" value="TreeGrafter"/>
</dbReference>
<dbReference type="GO" id="GO:0006897">
    <property type="term" value="P:endocytosis"/>
    <property type="evidence" value="ECO:0007669"/>
    <property type="project" value="TreeGrafter"/>
</dbReference>
<evidence type="ECO:0000313" key="7">
    <source>
        <dbReference type="Proteomes" id="UP000317257"/>
    </source>
</evidence>
<evidence type="ECO:0000313" key="6">
    <source>
        <dbReference type="EMBL" id="TWU72634.1"/>
    </source>
</evidence>
<reference evidence="7" key="1">
    <citation type="submission" date="2018-12" db="EMBL/GenBank/DDBJ databases">
        <title>The complete genome of Metarhizium rileyi, a key fungal pathogen of Lepidoptera.</title>
        <authorList>
            <person name="Binneck E."/>
            <person name="Lastra C.C.L."/>
            <person name="Sosa-Gomez D.R."/>
        </authorList>
    </citation>
    <scope>NUCLEOTIDE SEQUENCE [LARGE SCALE GENOMIC DNA]</scope>
    <source>
        <strain evidence="7">Cep018-CH2</strain>
    </source>
</reference>
<dbReference type="Pfam" id="PF00350">
    <property type="entry name" value="Dynamin_N"/>
    <property type="match status" value="1"/>
</dbReference>
<name>A0A5C6G548_METRR</name>
<dbReference type="GO" id="GO:0016559">
    <property type="term" value="P:peroxisome fission"/>
    <property type="evidence" value="ECO:0007669"/>
    <property type="project" value="TreeGrafter"/>
</dbReference>
<feature type="compositionally biased region" description="Polar residues" evidence="3">
    <location>
        <begin position="677"/>
        <end position="687"/>
    </location>
</feature>
<dbReference type="PROSITE" id="PS00068">
    <property type="entry name" value="MDH"/>
    <property type="match status" value="1"/>
</dbReference>
<feature type="compositionally biased region" description="Basic residues" evidence="3">
    <location>
        <begin position="783"/>
        <end position="794"/>
    </location>
</feature>
<dbReference type="GO" id="GO:0016615">
    <property type="term" value="F:malate dehydrogenase activity"/>
    <property type="evidence" value="ECO:0007669"/>
    <property type="project" value="InterPro"/>
</dbReference>
<feature type="region of interest" description="Disordered" evidence="3">
    <location>
        <begin position="677"/>
        <end position="818"/>
    </location>
</feature>
<dbReference type="Pfam" id="PF01031">
    <property type="entry name" value="Dynamin_M"/>
    <property type="match status" value="1"/>
</dbReference>
<dbReference type="InterPro" id="IPR022812">
    <property type="entry name" value="Dynamin"/>
</dbReference>
<dbReference type="GO" id="GO:0016020">
    <property type="term" value="C:membrane"/>
    <property type="evidence" value="ECO:0007669"/>
    <property type="project" value="TreeGrafter"/>
</dbReference>
<evidence type="ECO:0000256" key="2">
    <source>
        <dbReference type="ARBA" id="ARBA00023134"/>
    </source>
</evidence>
<feature type="compositionally biased region" description="Basic residues" evidence="3">
    <location>
        <begin position="916"/>
        <end position="926"/>
    </location>
</feature>
<sequence length="970" mass="108266">MAFRELQSEEHGHFLDIVDRLRSKGMSKNVDLPEIIVCGGRSAGKSSVLEAISGISFLTDDNASTRKRRSGSFTVPVSVDKPDIETIIGEAKEAMGLSEDKMFSTDILRVELCGPTQPHLTVIDLPGLCREDNQEPPAEDAEVVQQLVLGYLKRPRSLILAVVSAESLSYLEVITEVLQEHDPKGARTLGIITKPDYLEEGSDREAAYIDLAKNRDVSLQLGWHVLKNRHGNVQGDTSIERNDDEESFFSRGAWATIDPNILGIKSLMPKLSNILKNQILQQVPSLIRDVDDEMETCKAQLKRLGKPRTTLLDQRKYLLQVSREFAILMKAAVDGDYKDAFFGSAKSAEGYRRRLRARIQNMLADFDKDMRVSGQSCVIIDDSAAPDGMLQRGQEWRSVYVDEVIDFMKRSRTRGLPGTFNPLIIGELLIEQCQPWKTISAGVEKELFHIVDDVAQAIVEHVAVDETRQGILYLINEEISGLKSDLNAKIQEVLRPYSHGHPITYNVRWIDMVQKEQEKRRHDELERKFKELVGLSNFQQGHYVSVSPLDVLSLLKNGGKVDLEHSSAEAAIDYMLAYYKLALDKFVDDMSILAVEQCLVAKLPALLPTERVMDLQDHDVSYFVKEGFTAPAERHRCTEKLMVLERERQVLTRLDTRRSLTFVAEAAQRTWQGATIPRSYTTGSTTPDESKPWYSGSSLGDRRSASPAAGVENELPSSPAVRNYDLIIGSDPGTISLKNEPTVPEPEPEPKREPEPEPEATKEPLPESTPKVKELDSWDAFWHGKKSKKKKNSKRNSTVDKPVEAPPEPDLLTETEEIPKMTEEDLITAPVAEVAEEPAPEAAADEQGPDAYEGMWGSNGQSKKQPREKMISTWPEALSELQPCLESEGDPAPAALSGADSEVDIQPKHSFPMSSRGRKKGKKNRSRVIWDEPAAEPEASPEIPIEPEATPEAAAEVECEPATDAWGWRQ</sequence>
<proteinExistence type="predicted"/>
<dbReference type="SMART" id="SM00053">
    <property type="entry name" value="DYNc"/>
    <property type="match status" value="1"/>
</dbReference>
<dbReference type="InterPro" id="IPR020850">
    <property type="entry name" value="GED_dom"/>
</dbReference>
<feature type="domain" description="GED" evidence="4">
    <location>
        <begin position="568"/>
        <end position="659"/>
    </location>
</feature>
<feature type="compositionally biased region" description="Low complexity" evidence="3">
    <location>
        <begin position="936"/>
        <end position="954"/>
    </location>
</feature>
<keyword evidence="1" id="KW-0547">Nucleotide-binding</keyword>
<dbReference type="InterPro" id="IPR030381">
    <property type="entry name" value="G_DYNAMIN_dom"/>
</dbReference>
<dbReference type="PROSITE" id="PS51718">
    <property type="entry name" value="G_DYNAMIN_2"/>
    <property type="match status" value="1"/>
</dbReference>
<feature type="compositionally biased region" description="Acidic residues" evidence="3">
    <location>
        <begin position="834"/>
        <end position="848"/>
    </location>
</feature>
<protein>
    <recommendedName>
        <fullName evidence="8">Interferon-induced GTP-binding protein Mx</fullName>
    </recommendedName>
</protein>
<dbReference type="GO" id="GO:0048312">
    <property type="term" value="P:intracellular distribution of mitochondria"/>
    <property type="evidence" value="ECO:0007669"/>
    <property type="project" value="TreeGrafter"/>
</dbReference>
<dbReference type="PANTHER" id="PTHR11566:SF21">
    <property type="entry name" value="DYNAMIN RELATED PROTEIN 1, ISOFORM A"/>
    <property type="match status" value="1"/>
</dbReference>
<dbReference type="InterPro" id="IPR027417">
    <property type="entry name" value="P-loop_NTPase"/>
</dbReference>
<dbReference type="InterPro" id="IPR000375">
    <property type="entry name" value="Dynamin_stalk"/>
</dbReference>
<dbReference type="PANTHER" id="PTHR11566">
    <property type="entry name" value="DYNAMIN"/>
    <property type="match status" value="1"/>
</dbReference>